<evidence type="ECO:0000313" key="3">
    <source>
        <dbReference type="Proteomes" id="UP000436088"/>
    </source>
</evidence>
<keyword evidence="3" id="KW-1185">Reference proteome</keyword>
<dbReference type="EMBL" id="VEPZ02001327">
    <property type="protein sequence ID" value="KAE8680139.1"/>
    <property type="molecule type" value="Genomic_DNA"/>
</dbReference>
<dbReference type="AlphaFoldDB" id="A0A6A2YK88"/>
<sequence>MSQLADIREVVFRYDKKRDSSSSDCDSPCDNSSLFATVGYGRRFPGENSLQTSVEAAGHGESIASDGLRGRQTSDGNRRLSDLLG</sequence>
<organism evidence="2 3">
    <name type="scientific">Hibiscus syriacus</name>
    <name type="common">Rose of Sharon</name>
    <dbReference type="NCBI Taxonomy" id="106335"/>
    <lineage>
        <taxon>Eukaryota</taxon>
        <taxon>Viridiplantae</taxon>
        <taxon>Streptophyta</taxon>
        <taxon>Embryophyta</taxon>
        <taxon>Tracheophyta</taxon>
        <taxon>Spermatophyta</taxon>
        <taxon>Magnoliopsida</taxon>
        <taxon>eudicotyledons</taxon>
        <taxon>Gunneridae</taxon>
        <taxon>Pentapetalae</taxon>
        <taxon>rosids</taxon>
        <taxon>malvids</taxon>
        <taxon>Malvales</taxon>
        <taxon>Malvaceae</taxon>
        <taxon>Malvoideae</taxon>
        <taxon>Hibiscus</taxon>
    </lineage>
</organism>
<reference evidence="2" key="1">
    <citation type="submission" date="2019-09" db="EMBL/GenBank/DDBJ databases">
        <title>Draft genome information of white flower Hibiscus syriacus.</title>
        <authorList>
            <person name="Kim Y.-M."/>
        </authorList>
    </citation>
    <scope>NUCLEOTIDE SEQUENCE [LARGE SCALE GENOMIC DNA]</scope>
    <source>
        <strain evidence="2">YM2019G1</strain>
    </source>
</reference>
<feature type="compositionally biased region" description="Basic and acidic residues" evidence="1">
    <location>
        <begin position="76"/>
        <end position="85"/>
    </location>
</feature>
<evidence type="ECO:0000256" key="1">
    <source>
        <dbReference type="SAM" id="MobiDB-lite"/>
    </source>
</evidence>
<feature type="region of interest" description="Disordered" evidence="1">
    <location>
        <begin position="57"/>
        <end position="85"/>
    </location>
</feature>
<proteinExistence type="predicted"/>
<name>A0A6A2YK88_HIBSY</name>
<gene>
    <name evidence="2" type="ORF">F3Y22_tig00111392pilonHSYRG00344</name>
</gene>
<evidence type="ECO:0000313" key="2">
    <source>
        <dbReference type="EMBL" id="KAE8680139.1"/>
    </source>
</evidence>
<accession>A0A6A2YK88</accession>
<comment type="caution">
    <text evidence="2">The sequence shown here is derived from an EMBL/GenBank/DDBJ whole genome shotgun (WGS) entry which is preliminary data.</text>
</comment>
<protein>
    <submittedName>
        <fullName evidence="2">Uncharacterized protein</fullName>
    </submittedName>
</protein>
<dbReference type="Proteomes" id="UP000436088">
    <property type="component" value="Unassembled WGS sequence"/>
</dbReference>